<sequence>MPTTTENEAHRATLGETKCSDCMIGLLKQYTSESLRAQKKLDPSNQKYHLQDNEEIEFLRAKPLTLQLVGLRRERSISNKFDDLMVVLYDPALLKEGEKTVLEDPDLRQENLPSAQGYVDKILADKKRPPQKDWPLPGTDVSCLQCMHWRVLTFPITTEPGYDPKAPHTKKDAQGKQLPNFDDLSLLPDEVGAVAPGIYNNSYRVGLHLGTRKPPNSFAALQLVPDSIPARRRYPIGRFLKRAESAFNKGTDDDIRKALIRKDAKAQKELIASIQEEFKEMKRGTKAEKAAFDKAVKEELDARNRETYAPRILELRTNAARAVLNALKARIGKNERYIRLEAPSGAETQDFAKEGNQISSMEVADDDTSPIRVCVRLVFESSPPTSSPPTAAPAAPPASITAKPSAAVASASPSAAVGASATTPPPPRTLTLTKDDVLVTFGTAAGTNMHRSVSEEEGAWRKNREVNNWSEGCQVFRSPNDFRHFMRMAMLSKRVHCPSRTDKCGRTLTVEDVEKGIGENMTTYINGCPNEFAKLANSALQTGFSPPTPVDTSASNEPKATATPDAKKLRDAVEKLFAESKANQEFTNQVGKAYWKQFPSEEYYNKNTYSLLQDYAREKVLSALSDKSTEEDIKKAVDAGIEEFTKKLTETKDGWVKSVYVKQIELKHAQYLEDGLEPCDFGTCGFKFDYMLAETTRTNMEAFVSRLGDRDWNSLYPQDAPPPAPKPPKPAAPRAKAPAK</sequence>
<feature type="compositionally biased region" description="Pro residues" evidence="1">
    <location>
        <begin position="719"/>
        <end position="731"/>
    </location>
</feature>
<reference evidence="3" key="1">
    <citation type="submission" date="2016-11" db="EMBL/GenBank/DDBJ databases">
        <authorList>
            <person name="Shukria A."/>
            <person name="Stevens D.C."/>
        </authorList>
    </citation>
    <scope>NUCLEOTIDE SEQUENCE [LARGE SCALE GENOMIC DNA]</scope>
    <source>
        <strain evidence="3">Cbfe23</strain>
    </source>
</reference>
<evidence type="ECO:0000313" key="2">
    <source>
        <dbReference type="EMBL" id="OJH41736.1"/>
    </source>
</evidence>
<feature type="region of interest" description="Disordered" evidence="1">
    <location>
        <begin position="543"/>
        <end position="566"/>
    </location>
</feature>
<evidence type="ECO:0000256" key="1">
    <source>
        <dbReference type="SAM" id="MobiDB-lite"/>
    </source>
</evidence>
<dbReference type="Proteomes" id="UP000182229">
    <property type="component" value="Unassembled WGS sequence"/>
</dbReference>
<name>A0A1L9BHP9_9BACT</name>
<reference evidence="2 3" key="2">
    <citation type="submission" date="2016-12" db="EMBL/GenBank/DDBJ databases">
        <title>Draft Genome Sequence of Cystobacter ferrugineus Strain Cbfe23.</title>
        <authorList>
            <person name="Akbar S."/>
            <person name="Dowd S.E."/>
            <person name="Stevens D.C."/>
        </authorList>
    </citation>
    <scope>NUCLEOTIDE SEQUENCE [LARGE SCALE GENOMIC DNA]</scope>
    <source>
        <strain evidence="2 3">Cbfe23</strain>
    </source>
</reference>
<dbReference type="OrthoDB" id="653560at2"/>
<comment type="caution">
    <text evidence="2">The sequence shown here is derived from an EMBL/GenBank/DDBJ whole genome shotgun (WGS) entry which is preliminary data.</text>
</comment>
<dbReference type="EMBL" id="MPIN01000001">
    <property type="protein sequence ID" value="OJH41736.1"/>
    <property type="molecule type" value="Genomic_DNA"/>
</dbReference>
<feature type="compositionally biased region" description="Polar residues" evidence="1">
    <location>
        <begin position="543"/>
        <end position="558"/>
    </location>
</feature>
<dbReference type="RefSeq" id="WP_071895769.1">
    <property type="nucleotide sequence ID" value="NZ_MPIN01000001.1"/>
</dbReference>
<accession>A0A1L9BHP9</accession>
<protein>
    <submittedName>
        <fullName evidence="2">Uncharacterized protein</fullName>
    </submittedName>
</protein>
<dbReference type="AlphaFoldDB" id="A0A1L9BHP9"/>
<evidence type="ECO:0000313" key="3">
    <source>
        <dbReference type="Proteomes" id="UP000182229"/>
    </source>
</evidence>
<feature type="region of interest" description="Disordered" evidence="1">
    <location>
        <begin position="714"/>
        <end position="740"/>
    </location>
</feature>
<keyword evidence="3" id="KW-1185">Reference proteome</keyword>
<organism evidence="2 3">
    <name type="scientific">Cystobacter ferrugineus</name>
    <dbReference type="NCBI Taxonomy" id="83449"/>
    <lineage>
        <taxon>Bacteria</taxon>
        <taxon>Pseudomonadati</taxon>
        <taxon>Myxococcota</taxon>
        <taxon>Myxococcia</taxon>
        <taxon>Myxococcales</taxon>
        <taxon>Cystobacterineae</taxon>
        <taxon>Archangiaceae</taxon>
        <taxon>Cystobacter</taxon>
    </lineage>
</organism>
<gene>
    <name evidence="2" type="ORF">BON30_00355</name>
</gene>
<proteinExistence type="predicted"/>